<evidence type="ECO:0000313" key="2">
    <source>
        <dbReference type="Proteomes" id="UP000035680"/>
    </source>
</evidence>
<proteinExistence type="predicted"/>
<dbReference type="Proteomes" id="UP000035680">
    <property type="component" value="Unassembled WGS sequence"/>
</dbReference>
<reference evidence="2" key="1">
    <citation type="submission" date="2014-07" db="EMBL/GenBank/DDBJ databases">
        <authorList>
            <person name="Martin A.A"/>
            <person name="De Silva N."/>
        </authorList>
    </citation>
    <scope>NUCLEOTIDE SEQUENCE</scope>
</reference>
<dbReference type="SMART" id="SM00587">
    <property type="entry name" value="CHK"/>
    <property type="match status" value="1"/>
</dbReference>
<dbReference type="SUPFAM" id="SSF56112">
    <property type="entry name" value="Protein kinase-like (PK-like)"/>
    <property type="match status" value="1"/>
</dbReference>
<dbReference type="WBParaSite" id="SVE_0887000.1">
    <property type="protein sequence ID" value="SVE_0887000.1"/>
    <property type="gene ID" value="SVE_0887000"/>
</dbReference>
<keyword evidence="2" id="KW-1185">Reference proteome</keyword>
<dbReference type="PANTHER" id="PTHR23020:SF41">
    <property type="entry name" value="AMINOGLYCOSIDE PHOSPHOTRANSFERASE DOMAIN-CONTAINING PROTEIN"/>
    <property type="match status" value="1"/>
</dbReference>
<sequence length="427" mass="49663">MTAPELFCDKDYGSEYFIGGKITHQWIVDCLEKNDADFKKHRGDSKVKKIDGVDISDGKGFLSKIFKTSVYFDDKKKAPYYVILKIPGDESIKEILKKQNLDGATVIELEHISVFHNKECHFYNDIASKIKDLKYPKCFGSKDLIVGKQAGALIMKYLGSDSKTVPFYRSLNIYQTKSILNEAYKLQEYSLLNRDDFLNNNWEPPFSEDQMESFSKHIREAMPIVKKYIPKEMWLEIKDDLDIMVSNYAKIIKHVHIELPKSNGNVPVMSHGDMWINNFMFKVDSNGNCGNDISAVIDWQTIFNGTTGHDISRILVMSSPADVRREIEKDYLPVFYERLKDSLTKNGKEIKISFETFMNNYKLCFVEQSLFLFLMIAFGLQEYNIPEESDYVWDARKFNIGTRAYYIIYDAINFCKELHPEWLENSK</sequence>
<accession>A0A0K0FIZ7</accession>
<dbReference type="InterPro" id="IPR011009">
    <property type="entry name" value="Kinase-like_dom_sf"/>
</dbReference>
<dbReference type="InterPro" id="IPR015897">
    <property type="entry name" value="CHK_kinase-like"/>
</dbReference>
<organism evidence="2 3">
    <name type="scientific">Strongyloides venezuelensis</name>
    <name type="common">Threadworm</name>
    <dbReference type="NCBI Taxonomy" id="75913"/>
    <lineage>
        <taxon>Eukaryota</taxon>
        <taxon>Metazoa</taxon>
        <taxon>Ecdysozoa</taxon>
        <taxon>Nematoda</taxon>
        <taxon>Chromadorea</taxon>
        <taxon>Rhabditida</taxon>
        <taxon>Tylenchina</taxon>
        <taxon>Panagrolaimomorpha</taxon>
        <taxon>Strongyloidoidea</taxon>
        <taxon>Strongyloididae</taxon>
        <taxon>Strongyloides</taxon>
    </lineage>
</organism>
<reference evidence="3" key="2">
    <citation type="submission" date="2015-08" db="UniProtKB">
        <authorList>
            <consortium name="WormBaseParasite"/>
        </authorList>
    </citation>
    <scope>IDENTIFICATION</scope>
</reference>
<dbReference type="PANTHER" id="PTHR23020">
    <property type="entry name" value="UNCHARACTERIZED NUCLEAR HORMONE RECEPTOR-RELATED"/>
    <property type="match status" value="1"/>
</dbReference>
<dbReference type="Pfam" id="PF07914">
    <property type="entry name" value="DUF1679"/>
    <property type="match status" value="1"/>
</dbReference>
<dbReference type="InterPro" id="IPR012877">
    <property type="entry name" value="Dhs-27"/>
</dbReference>
<feature type="domain" description="CHK kinase-like" evidence="1">
    <location>
        <begin position="153"/>
        <end position="345"/>
    </location>
</feature>
<dbReference type="Gene3D" id="3.90.1200.10">
    <property type="match status" value="1"/>
</dbReference>
<dbReference type="InterPro" id="IPR052961">
    <property type="entry name" value="Oxido-Kinase-like_Enzymes"/>
</dbReference>
<dbReference type="AlphaFoldDB" id="A0A0K0FIZ7"/>
<protein>
    <submittedName>
        <fullName evidence="3">CHK domain-containing protein</fullName>
    </submittedName>
</protein>
<name>A0A0K0FIZ7_STRVS</name>
<evidence type="ECO:0000313" key="3">
    <source>
        <dbReference type="WBParaSite" id="SVE_0887000.1"/>
    </source>
</evidence>
<evidence type="ECO:0000259" key="1">
    <source>
        <dbReference type="SMART" id="SM00587"/>
    </source>
</evidence>